<keyword evidence="1" id="KW-1133">Transmembrane helix</keyword>
<name>A0AA36NEG0_9DINO</name>
<keyword evidence="3" id="KW-1185">Reference proteome</keyword>
<feature type="transmembrane region" description="Helical" evidence="1">
    <location>
        <begin position="220"/>
        <end position="238"/>
    </location>
</feature>
<gene>
    <name evidence="2" type="ORF">EVOR1521_LOCUS30625</name>
</gene>
<keyword evidence="1" id="KW-0812">Transmembrane</keyword>
<comment type="caution">
    <text evidence="2">The sequence shown here is derived from an EMBL/GenBank/DDBJ whole genome shotgun (WGS) entry which is preliminary data.</text>
</comment>
<feature type="transmembrane region" description="Helical" evidence="1">
    <location>
        <begin position="258"/>
        <end position="278"/>
    </location>
</feature>
<dbReference type="Proteomes" id="UP001178507">
    <property type="component" value="Unassembled WGS sequence"/>
</dbReference>
<evidence type="ECO:0000313" key="3">
    <source>
        <dbReference type="Proteomes" id="UP001178507"/>
    </source>
</evidence>
<feature type="transmembrane region" description="Helical" evidence="1">
    <location>
        <begin position="290"/>
        <end position="316"/>
    </location>
</feature>
<proteinExistence type="predicted"/>
<organism evidence="2 3">
    <name type="scientific">Effrenium voratum</name>
    <dbReference type="NCBI Taxonomy" id="2562239"/>
    <lineage>
        <taxon>Eukaryota</taxon>
        <taxon>Sar</taxon>
        <taxon>Alveolata</taxon>
        <taxon>Dinophyceae</taxon>
        <taxon>Suessiales</taxon>
        <taxon>Symbiodiniaceae</taxon>
        <taxon>Effrenium</taxon>
    </lineage>
</organism>
<evidence type="ECO:0000313" key="2">
    <source>
        <dbReference type="EMBL" id="CAJ1409550.1"/>
    </source>
</evidence>
<reference evidence="2" key="1">
    <citation type="submission" date="2023-08" db="EMBL/GenBank/DDBJ databases">
        <authorList>
            <person name="Chen Y."/>
            <person name="Shah S."/>
            <person name="Dougan E. K."/>
            <person name="Thang M."/>
            <person name="Chan C."/>
        </authorList>
    </citation>
    <scope>NUCLEOTIDE SEQUENCE</scope>
</reference>
<dbReference type="Gene3D" id="1.20.1250.20">
    <property type="entry name" value="MFS general substrate transporter like domains"/>
    <property type="match status" value="1"/>
</dbReference>
<protein>
    <submittedName>
        <fullName evidence="2">Uncharacterized protein</fullName>
    </submittedName>
</protein>
<dbReference type="SUPFAM" id="SSF103473">
    <property type="entry name" value="MFS general substrate transporter"/>
    <property type="match status" value="1"/>
</dbReference>
<feature type="transmembrane region" description="Helical" evidence="1">
    <location>
        <begin position="71"/>
        <end position="91"/>
    </location>
</feature>
<sequence length="323" mass="34231">MICLRFLGGLGEGALYLGHVYLARLSSPDQRTRIFGYWELGTAAGLVGGPAIASALAGSAWNDLLPGTGELMTLSVAAAAAVLLLLVSALFPSSAQLSISGKEMLPVAPVLAAKEWTVQLTLSGSTVVRLLLRLAWEAAAWIVLATHFCLGHEKSGYGITATFCLYMAGQGVFVLLCQHYSDHQMIRSCECLELLGLVLMFRMPSDVETTLMEDVMGSSAFVRLGLFLLGSAFFYTGNCLTSAPLSSWATKHGPRSETVMLSAHLAIQSGVCAGGLLSRIFTSMDPHQNMIVAMLLPVVCMQIVLSELGIGLTGVAEEVGAKE</sequence>
<dbReference type="InterPro" id="IPR036259">
    <property type="entry name" value="MFS_trans_sf"/>
</dbReference>
<feature type="transmembrane region" description="Helical" evidence="1">
    <location>
        <begin position="35"/>
        <end position="59"/>
    </location>
</feature>
<dbReference type="AlphaFoldDB" id="A0AA36NEG0"/>
<keyword evidence="1" id="KW-0472">Membrane</keyword>
<dbReference type="EMBL" id="CAUJNA010003773">
    <property type="protein sequence ID" value="CAJ1409550.1"/>
    <property type="molecule type" value="Genomic_DNA"/>
</dbReference>
<accession>A0AA36NEG0</accession>
<evidence type="ECO:0000256" key="1">
    <source>
        <dbReference type="SAM" id="Phobius"/>
    </source>
</evidence>
<feature type="transmembrane region" description="Helical" evidence="1">
    <location>
        <begin position="156"/>
        <end position="177"/>
    </location>
</feature>
<feature type="transmembrane region" description="Helical" evidence="1">
    <location>
        <begin position="130"/>
        <end position="150"/>
    </location>
</feature>